<name>A0A2K5ASK5_9ARCH</name>
<sequence length="99" mass="11383">MSIATHEKRDKLDILLRIIEVTATPAKKTHILYKASLNFYQLNRYIDELVRLGFIKEMDVPFKGYVATERGKQFLAMMKNSIKTLILVMIIGNVIGLIN</sequence>
<dbReference type="SUPFAM" id="SSF46785">
    <property type="entry name" value="Winged helix' DNA-binding domain"/>
    <property type="match status" value="1"/>
</dbReference>
<keyword evidence="4" id="KW-1185">Reference proteome</keyword>
<dbReference type="EMBL" id="LT981265">
    <property type="protein sequence ID" value="SPC34636.1"/>
    <property type="molecule type" value="Genomic_DNA"/>
</dbReference>
<evidence type="ECO:0000313" key="4">
    <source>
        <dbReference type="Proteomes" id="UP000236248"/>
    </source>
</evidence>
<protein>
    <recommendedName>
        <fullName evidence="2">ArnR1-like winged helix-turn-helix domain-containing protein</fullName>
    </recommendedName>
</protein>
<dbReference type="RefSeq" id="WP_103286746.1">
    <property type="nucleotide sequence ID" value="NZ_LT981265.1"/>
</dbReference>
<dbReference type="GeneID" id="41595461"/>
<dbReference type="Gene3D" id="1.10.10.10">
    <property type="entry name" value="Winged helix-like DNA-binding domain superfamily/Winged helix DNA-binding domain"/>
    <property type="match status" value="1"/>
</dbReference>
<dbReference type="Proteomes" id="UP000236248">
    <property type="component" value="Chromosome NCAV"/>
</dbReference>
<evidence type="ECO:0000313" key="3">
    <source>
        <dbReference type="EMBL" id="SPC34636.1"/>
    </source>
</evidence>
<dbReference type="InterPro" id="IPR036390">
    <property type="entry name" value="WH_DNA-bd_sf"/>
</dbReference>
<dbReference type="InterPro" id="IPR036388">
    <property type="entry name" value="WH-like_DNA-bd_sf"/>
</dbReference>
<feature type="transmembrane region" description="Helical" evidence="1">
    <location>
        <begin position="80"/>
        <end position="98"/>
    </location>
</feature>
<dbReference type="KEGG" id="ncv:NCAV_1470"/>
<reference evidence="4" key="1">
    <citation type="submission" date="2018-01" db="EMBL/GenBank/DDBJ databases">
        <authorList>
            <person name="Kerou L M."/>
        </authorList>
    </citation>
    <scope>NUCLEOTIDE SEQUENCE [LARGE SCALE GENOMIC DNA]</scope>
    <source>
        <strain evidence="4">SCU2</strain>
    </source>
</reference>
<evidence type="ECO:0000259" key="2">
    <source>
        <dbReference type="Pfam" id="PF14947"/>
    </source>
</evidence>
<keyword evidence="1" id="KW-1133">Transmembrane helix</keyword>
<keyword evidence="1" id="KW-0472">Membrane</keyword>
<proteinExistence type="predicted"/>
<accession>A0A2K5ASK5</accession>
<gene>
    <name evidence="3" type="ORF">NCAV_1470</name>
</gene>
<dbReference type="AlphaFoldDB" id="A0A2K5ASK5"/>
<dbReference type="Pfam" id="PF14947">
    <property type="entry name" value="HTH_45"/>
    <property type="match status" value="1"/>
</dbReference>
<evidence type="ECO:0000256" key="1">
    <source>
        <dbReference type="SAM" id="Phobius"/>
    </source>
</evidence>
<organism evidence="3 4">
    <name type="scientific">Candidatus Nitrosocaldus cavascurensis</name>
    <dbReference type="NCBI Taxonomy" id="2058097"/>
    <lineage>
        <taxon>Archaea</taxon>
        <taxon>Nitrososphaerota</taxon>
        <taxon>Nitrososphaeria</taxon>
        <taxon>Candidatus Nitrosocaldales</taxon>
        <taxon>Candidatus Nitrosocaldaceae</taxon>
        <taxon>Candidatus Nitrosocaldus</taxon>
    </lineage>
</organism>
<feature type="domain" description="ArnR1-like winged helix-turn-helix" evidence="2">
    <location>
        <begin position="8"/>
        <end position="83"/>
    </location>
</feature>
<dbReference type="InterPro" id="IPR038723">
    <property type="entry name" value="ArnR1-like_HTH"/>
</dbReference>
<keyword evidence="1" id="KW-0812">Transmembrane</keyword>